<evidence type="ECO:0000313" key="3">
    <source>
        <dbReference type="EMBL" id="CAE4563995.1"/>
    </source>
</evidence>
<gene>
    <name evidence="3" type="ORF">AMON00008_LOCUS3614</name>
</gene>
<feature type="transmembrane region" description="Helical" evidence="2">
    <location>
        <begin position="175"/>
        <end position="196"/>
    </location>
</feature>
<proteinExistence type="predicted"/>
<dbReference type="EMBL" id="HBNR01005420">
    <property type="protein sequence ID" value="CAE4563995.1"/>
    <property type="molecule type" value="Transcribed_RNA"/>
</dbReference>
<feature type="transmembrane region" description="Helical" evidence="2">
    <location>
        <begin position="202"/>
        <end position="226"/>
    </location>
</feature>
<accession>A0A7S4PVE4</accession>
<evidence type="ECO:0000256" key="1">
    <source>
        <dbReference type="SAM" id="MobiDB-lite"/>
    </source>
</evidence>
<feature type="transmembrane region" description="Helical" evidence="2">
    <location>
        <begin position="44"/>
        <end position="65"/>
    </location>
</feature>
<protein>
    <recommendedName>
        <fullName evidence="4">GDT1 family protein</fullName>
    </recommendedName>
</protein>
<keyword evidence="2" id="KW-0472">Membrane</keyword>
<feature type="region of interest" description="Disordered" evidence="1">
    <location>
        <begin position="112"/>
        <end position="166"/>
    </location>
</feature>
<sequence>MLQSWFLGYAAALGIKFTSSVDDVVWLAPFLTSRDSVATRVHNSTVYIGICMVQTLVAMVIAYSGNAIVGRIASGVNSAWTTEKIMTVGAGVLLALYSLKLLREYIQELQEDNDNENEVERPTEIELAPNDEHRRTLQDSEQLIPPEADAENPPDKDSIGNKEQVSKGASKRREALYCIAFIGSIDDLTLFVPMLVGKGFDVVQLALGAFTAASSIVMLCIFIGLCKPIADFLSRVPLFLIVMGFATLLLIRGFSM</sequence>
<reference evidence="3" key="1">
    <citation type="submission" date="2021-01" db="EMBL/GenBank/DDBJ databases">
        <authorList>
            <person name="Corre E."/>
            <person name="Pelletier E."/>
            <person name="Niang G."/>
            <person name="Scheremetjew M."/>
            <person name="Finn R."/>
            <person name="Kale V."/>
            <person name="Holt S."/>
            <person name="Cochrane G."/>
            <person name="Meng A."/>
            <person name="Brown T."/>
            <person name="Cohen L."/>
        </authorList>
    </citation>
    <scope>NUCLEOTIDE SEQUENCE</scope>
    <source>
        <strain evidence="3">CCMP3105</strain>
    </source>
</reference>
<feature type="transmembrane region" description="Helical" evidence="2">
    <location>
        <begin position="85"/>
        <end position="102"/>
    </location>
</feature>
<feature type="compositionally biased region" description="Basic and acidic residues" evidence="1">
    <location>
        <begin position="118"/>
        <end position="138"/>
    </location>
</feature>
<evidence type="ECO:0008006" key="4">
    <source>
        <dbReference type="Google" id="ProtNLM"/>
    </source>
</evidence>
<keyword evidence="2" id="KW-1133">Transmembrane helix</keyword>
<evidence type="ECO:0000256" key="2">
    <source>
        <dbReference type="SAM" id="Phobius"/>
    </source>
</evidence>
<organism evidence="3">
    <name type="scientific">Alexandrium monilatum</name>
    <dbReference type="NCBI Taxonomy" id="311494"/>
    <lineage>
        <taxon>Eukaryota</taxon>
        <taxon>Sar</taxon>
        <taxon>Alveolata</taxon>
        <taxon>Dinophyceae</taxon>
        <taxon>Gonyaulacales</taxon>
        <taxon>Pyrocystaceae</taxon>
        <taxon>Alexandrium</taxon>
    </lineage>
</organism>
<keyword evidence="2" id="KW-0812">Transmembrane</keyword>
<dbReference type="AlphaFoldDB" id="A0A7S4PVE4"/>
<feature type="transmembrane region" description="Helical" evidence="2">
    <location>
        <begin position="238"/>
        <end position="255"/>
    </location>
</feature>
<feature type="transmembrane region" description="Helical" evidence="2">
    <location>
        <begin position="6"/>
        <end position="32"/>
    </location>
</feature>
<name>A0A7S4PVE4_9DINO</name>